<sequence length="79" mass="8909">MHLSLGLQLISALALDFASSASSAIKSSVMYVVEIRINLNPIAMFYNFIKNVLQPIRKLTQNKQQEVSNQLNFRPDLCI</sequence>
<keyword evidence="1" id="KW-0732">Signal</keyword>
<feature type="chain" id="PRO_5018196994" description="Secreted protein" evidence="1">
    <location>
        <begin position="21"/>
        <end position="79"/>
    </location>
</feature>
<dbReference type="Proteomes" id="UP000276133">
    <property type="component" value="Unassembled WGS sequence"/>
</dbReference>
<gene>
    <name evidence="2" type="ORF">BpHYR1_000028</name>
</gene>
<organism evidence="2 3">
    <name type="scientific">Brachionus plicatilis</name>
    <name type="common">Marine rotifer</name>
    <name type="synonym">Brachionus muelleri</name>
    <dbReference type="NCBI Taxonomy" id="10195"/>
    <lineage>
        <taxon>Eukaryota</taxon>
        <taxon>Metazoa</taxon>
        <taxon>Spiralia</taxon>
        <taxon>Gnathifera</taxon>
        <taxon>Rotifera</taxon>
        <taxon>Eurotatoria</taxon>
        <taxon>Monogononta</taxon>
        <taxon>Pseudotrocha</taxon>
        <taxon>Ploima</taxon>
        <taxon>Brachionidae</taxon>
        <taxon>Brachionus</taxon>
    </lineage>
</organism>
<proteinExistence type="predicted"/>
<evidence type="ECO:0000256" key="1">
    <source>
        <dbReference type="SAM" id="SignalP"/>
    </source>
</evidence>
<accession>A0A3M7QKG2</accession>
<dbReference type="EMBL" id="REGN01005940">
    <property type="protein sequence ID" value="RNA11511.1"/>
    <property type="molecule type" value="Genomic_DNA"/>
</dbReference>
<evidence type="ECO:0000313" key="3">
    <source>
        <dbReference type="Proteomes" id="UP000276133"/>
    </source>
</evidence>
<evidence type="ECO:0008006" key="4">
    <source>
        <dbReference type="Google" id="ProtNLM"/>
    </source>
</evidence>
<reference evidence="2 3" key="1">
    <citation type="journal article" date="2018" name="Sci. Rep.">
        <title>Genomic signatures of local adaptation to the degree of environmental predictability in rotifers.</title>
        <authorList>
            <person name="Franch-Gras L."/>
            <person name="Hahn C."/>
            <person name="Garcia-Roger E.M."/>
            <person name="Carmona M.J."/>
            <person name="Serra M."/>
            <person name="Gomez A."/>
        </authorList>
    </citation>
    <scope>NUCLEOTIDE SEQUENCE [LARGE SCALE GENOMIC DNA]</scope>
    <source>
        <strain evidence="2">HYR1</strain>
    </source>
</reference>
<protein>
    <recommendedName>
        <fullName evidence="4">Secreted protein</fullName>
    </recommendedName>
</protein>
<keyword evidence="3" id="KW-1185">Reference proteome</keyword>
<dbReference type="AlphaFoldDB" id="A0A3M7QKG2"/>
<name>A0A3M7QKG2_BRAPC</name>
<feature type="signal peptide" evidence="1">
    <location>
        <begin position="1"/>
        <end position="20"/>
    </location>
</feature>
<evidence type="ECO:0000313" key="2">
    <source>
        <dbReference type="EMBL" id="RNA11511.1"/>
    </source>
</evidence>
<comment type="caution">
    <text evidence="2">The sequence shown here is derived from an EMBL/GenBank/DDBJ whole genome shotgun (WGS) entry which is preliminary data.</text>
</comment>